<comment type="subcellular location">
    <subcellularLocation>
        <location evidence="1">Nucleus matrix</location>
    </subcellularLocation>
</comment>
<proteinExistence type="inferred from homology"/>
<evidence type="ECO:0000313" key="7">
    <source>
        <dbReference type="EMBL" id="OQE35408.1"/>
    </source>
</evidence>
<dbReference type="InterPro" id="IPR029006">
    <property type="entry name" value="ADF-H/Gelsolin-like_dom_sf"/>
</dbReference>
<organism evidence="7 8">
    <name type="scientific">Penicillium coprophilum</name>
    <dbReference type="NCBI Taxonomy" id="36646"/>
    <lineage>
        <taxon>Eukaryota</taxon>
        <taxon>Fungi</taxon>
        <taxon>Dikarya</taxon>
        <taxon>Ascomycota</taxon>
        <taxon>Pezizomycotina</taxon>
        <taxon>Eurotiomycetes</taxon>
        <taxon>Eurotiomycetidae</taxon>
        <taxon>Eurotiales</taxon>
        <taxon>Aspergillaceae</taxon>
        <taxon>Penicillium</taxon>
    </lineage>
</organism>
<sequence>MSLPSGVDVPNECIAAFKELLYQRGANKPTFVIYKISDDKRSIIVEGRSSEKNYETFLQKLTSSIDNEGNRAPRYAVYDVEYDLSEDGRRATIIFISWVPEETSTRLRMLYAATKEQLRKALDVKVSIHADEVSDIEWKVVLKEASGGRVRI</sequence>
<evidence type="ECO:0000256" key="4">
    <source>
        <dbReference type="ARBA" id="ARBA00023203"/>
    </source>
</evidence>
<comment type="caution">
    <text evidence="7">The sequence shown here is derived from an EMBL/GenBank/DDBJ whole genome shotgun (WGS) entry which is preliminary data.</text>
</comment>
<keyword evidence="8" id="KW-1185">Reference proteome</keyword>
<evidence type="ECO:0000256" key="3">
    <source>
        <dbReference type="ARBA" id="ARBA00015630"/>
    </source>
</evidence>
<gene>
    <name evidence="7" type="ORF">PENCOP_c013G01889</name>
</gene>
<evidence type="ECO:0000259" key="6">
    <source>
        <dbReference type="PROSITE" id="PS51263"/>
    </source>
</evidence>
<dbReference type="PROSITE" id="PS51263">
    <property type="entry name" value="ADF_H"/>
    <property type="match status" value="1"/>
</dbReference>
<protein>
    <recommendedName>
        <fullName evidence="3">Cofilin</fullName>
    </recommendedName>
    <alternativeName>
        <fullName evidence="5">Actin-depolymerizing factor 1</fullName>
    </alternativeName>
</protein>
<dbReference type="CDD" id="cd11286">
    <property type="entry name" value="ADF_cofilin_like"/>
    <property type="match status" value="1"/>
</dbReference>
<dbReference type="Pfam" id="PF00241">
    <property type="entry name" value="Cofilin_ADF"/>
    <property type="match status" value="1"/>
</dbReference>
<dbReference type="SUPFAM" id="SSF55753">
    <property type="entry name" value="Actin depolymerizing proteins"/>
    <property type="match status" value="1"/>
</dbReference>
<evidence type="ECO:0000256" key="2">
    <source>
        <dbReference type="ARBA" id="ARBA00006844"/>
    </source>
</evidence>
<evidence type="ECO:0000256" key="1">
    <source>
        <dbReference type="ARBA" id="ARBA00004109"/>
    </source>
</evidence>
<dbReference type="InterPro" id="IPR002108">
    <property type="entry name" value="ADF-H"/>
</dbReference>
<name>A0A1V6UAB2_9EURO</name>
<dbReference type="PANTHER" id="PTHR11913">
    <property type="entry name" value="COFILIN-RELATED"/>
    <property type="match status" value="1"/>
</dbReference>
<reference evidence="8" key="1">
    <citation type="journal article" date="2017" name="Nat. Microbiol.">
        <title>Global analysis of biosynthetic gene clusters reveals vast potential of secondary metabolite production in Penicillium species.</title>
        <authorList>
            <person name="Nielsen J.C."/>
            <person name="Grijseels S."/>
            <person name="Prigent S."/>
            <person name="Ji B."/>
            <person name="Dainat J."/>
            <person name="Nielsen K.F."/>
            <person name="Frisvad J.C."/>
            <person name="Workman M."/>
            <person name="Nielsen J."/>
        </authorList>
    </citation>
    <scope>NUCLEOTIDE SEQUENCE [LARGE SCALE GENOMIC DNA]</scope>
    <source>
        <strain evidence="8">IBT 31321</strain>
    </source>
</reference>
<dbReference type="GO" id="GO:0015629">
    <property type="term" value="C:actin cytoskeleton"/>
    <property type="evidence" value="ECO:0007669"/>
    <property type="project" value="InterPro"/>
</dbReference>
<dbReference type="EMBL" id="MDDG01000013">
    <property type="protein sequence ID" value="OQE35408.1"/>
    <property type="molecule type" value="Genomic_DNA"/>
</dbReference>
<evidence type="ECO:0000256" key="5">
    <source>
        <dbReference type="ARBA" id="ARBA00032427"/>
    </source>
</evidence>
<comment type="similarity">
    <text evidence="2">Belongs to the actin-binding proteins ADF family.</text>
</comment>
<dbReference type="AlphaFoldDB" id="A0A1V6UAB2"/>
<dbReference type="InterPro" id="IPR017904">
    <property type="entry name" value="ADF/Cofilin"/>
</dbReference>
<evidence type="ECO:0000313" key="8">
    <source>
        <dbReference type="Proteomes" id="UP000191500"/>
    </source>
</evidence>
<dbReference type="Gene3D" id="3.40.20.10">
    <property type="entry name" value="Severin"/>
    <property type="match status" value="1"/>
</dbReference>
<dbReference type="GO" id="GO:0016363">
    <property type="term" value="C:nuclear matrix"/>
    <property type="evidence" value="ECO:0007669"/>
    <property type="project" value="UniProtKB-SubCell"/>
</dbReference>
<dbReference type="GO" id="GO:0030042">
    <property type="term" value="P:actin filament depolymerization"/>
    <property type="evidence" value="ECO:0007669"/>
    <property type="project" value="InterPro"/>
</dbReference>
<accession>A0A1V6UAB2</accession>
<dbReference type="STRING" id="36646.A0A1V6UAB2"/>
<feature type="domain" description="ADF-H" evidence="6">
    <location>
        <begin position="4"/>
        <end position="146"/>
    </location>
</feature>
<keyword evidence="4" id="KW-0009">Actin-binding</keyword>
<dbReference type="Proteomes" id="UP000191500">
    <property type="component" value="Unassembled WGS sequence"/>
</dbReference>
<dbReference type="GO" id="GO:0003779">
    <property type="term" value="F:actin binding"/>
    <property type="evidence" value="ECO:0007669"/>
    <property type="project" value="UniProtKB-KW"/>
</dbReference>
<dbReference type="SMART" id="SM00102">
    <property type="entry name" value="ADF"/>
    <property type="match status" value="1"/>
</dbReference>